<evidence type="ECO:0000256" key="3">
    <source>
        <dbReference type="ARBA" id="ARBA00022448"/>
    </source>
</evidence>
<evidence type="ECO:0000313" key="9">
    <source>
        <dbReference type="Proteomes" id="UP000285060"/>
    </source>
</evidence>
<accession>A0A418AZA5</accession>
<feature type="transmembrane region" description="Helical" evidence="7">
    <location>
        <begin position="28"/>
        <end position="52"/>
    </location>
</feature>
<feature type="transmembrane region" description="Helical" evidence="7">
    <location>
        <begin position="359"/>
        <end position="382"/>
    </location>
</feature>
<evidence type="ECO:0000256" key="7">
    <source>
        <dbReference type="SAM" id="Phobius"/>
    </source>
</evidence>
<keyword evidence="6 7" id="KW-0472">Membrane</keyword>
<dbReference type="InterPro" id="IPR002259">
    <property type="entry name" value="Eqnu_transpt"/>
</dbReference>
<comment type="caution">
    <text evidence="8">The sequence shown here is derived from an EMBL/GenBank/DDBJ whole genome shotgun (WGS) entry which is preliminary data.</text>
</comment>
<feature type="transmembrane region" description="Helical" evidence="7">
    <location>
        <begin position="266"/>
        <end position="286"/>
    </location>
</feature>
<feature type="transmembrane region" description="Helical" evidence="7">
    <location>
        <begin position="237"/>
        <end position="254"/>
    </location>
</feature>
<comment type="subcellular location">
    <subcellularLocation>
        <location evidence="1">Membrane</location>
        <topology evidence="1">Multi-pass membrane protein</topology>
    </subcellularLocation>
</comment>
<feature type="transmembrane region" description="Helical" evidence="7">
    <location>
        <begin position="170"/>
        <end position="192"/>
    </location>
</feature>
<keyword evidence="5 7" id="KW-1133">Transmembrane helix</keyword>
<evidence type="ECO:0000313" key="8">
    <source>
        <dbReference type="EMBL" id="RHY31016.1"/>
    </source>
</evidence>
<evidence type="ECO:0000256" key="4">
    <source>
        <dbReference type="ARBA" id="ARBA00022692"/>
    </source>
</evidence>
<dbReference type="Proteomes" id="UP000285060">
    <property type="component" value="Unassembled WGS sequence"/>
</dbReference>
<feature type="transmembrane region" description="Helical" evidence="7">
    <location>
        <begin position="64"/>
        <end position="86"/>
    </location>
</feature>
<dbReference type="GO" id="GO:0005337">
    <property type="term" value="F:nucleoside transmembrane transporter activity"/>
    <property type="evidence" value="ECO:0007669"/>
    <property type="project" value="InterPro"/>
</dbReference>
<evidence type="ECO:0000256" key="1">
    <source>
        <dbReference type="ARBA" id="ARBA00004141"/>
    </source>
</evidence>
<dbReference type="PANTHER" id="PTHR10332:SF10">
    <property type="entry name" value="EQUILIBRATIVE NUCLEOSIDE TRANSPORTER 4"/>
    <property type="match status" value="1"/>
</dbReference>
<organism evidence="8 9">
    <name type="scientific">Aphanomyces invadans</name>
    <dbReference type="NCBI Taxonomy" id="157072"/>
    <lineage>
        <taxon>Eukaryota</taxon>
        <taxon>Sar</taxon>
        <taxon>Stramenopiles</taxon>
        <taxon>Oomycota</taxon>
        <taxon>Saprolegniomycetes</taxon>
        <taxon>Saprolegniales</taxon>
        <taxon>Verrucalvaceae</taxon>
        <taxon>Aphanomyces</taxon>
    </lineage>
</organism>
<dbReference type="Pfam" id="PF01733">
    <property type="entry name" value="Nucleoside_tran"/>
    <property type="match status" value="1"/>
</dbReference>
<sequence length="839" mass="92270">MESPPPKRPQLTLALEAHVDDFSTPGFVWSYLTFFAAGATLVASWTCFVLSIDAFGALYPDGMVGFVFPVINMSSLLVITMFMLVAGRQLPLHMRMNGGFASLLLSVLTVPALQLAPNVVVQVRYVGTLVMVIVTSLASALIQSGKGTGALLLVVVRILTKWLYDHDEPGMVSLGVFFGFASVAIAIAWKLYGASSKLNLMKLLTFSPTETTPIVENPSSTDVGSILNVLRLAWKPVAMSFATFCICLACYPGLTTAIRSASFGPTWFPVVLTAAFTVGDVVGKSLPLTLRLLTLETLHYPLALQATFIPLFILAVSSHSVSGAAAITLVAALGLVTGYVGTSAMMLAPATCPDVEHEVAGMTGSLATIAGLFAGSYLGLVLQFMQQLLRPFAEEAELVAMQFSLAANRRNARDLDKLEATLLFKDHAPEFSPQEVKELFAGIEAKGSFQLNVNEYLEVRPPSVVGAGITLKTGDPGVNVLKEAIQNATTLSSDGTITFELFRQAIHDMNRKNQAAIAAGMMRMYRLKAKLQEQATKRRMSRGTASSIEVEYQVLVAQTERQQAELITVQNDLFSRVYGIIVAQYMCQTRVLHAFEAFFDHLHTEVDHSTTQMPPQRSPAYTDLCNFMDNHGPIFTNRAYRKIFLWYCLQGSLTNFQTIGRTSFLRFARDCRVADLSDRPVLDADLDACYVMALREPRVASPKQRVVDSESFHFHFKPTPLLFEHASKHSACAPGGGMTFKQWVHGTTLLLCRCLNIEVTLGRRYTPFDHCGLVQEWPSTQKADELFREYILPHANQLQTQPLGPEVSQPQVMQFILKHVWPLKQIFSHFGGHSMTSVP</sequence>
<dbReference type="EMBL" id="QUSY01000252">
    <property type="protein sequence ID" value="RHY31016.1"/>
    <property type="molecule type" value="Genomic_DNA"/>
</dbReference>
<evidence type="ECO:0000256" key="2">
    <source>
        <dbReference type="ARBA" id="ARBA00007965"/>
    </source>
</evidence>
<keyword evidence="3" id="KW-0813">Transport</keyword>
<evidence type="ECO:0000256" key="5">
    <source>
        <dbReference type="ARBA" id="ARBA00022989"/>
    </source>
</evidence>
<protein>
    <submittedName>
        <fullName evidence="8">Uncharacterized protein</fullName>
    </submittedName>
</protein>
<keyword evidence="4 7" id="KW-0812">Transmembrane</keyword>
<proteinExistence type="inferred from homology"/>
<evidence type="ECO:0000256" key="6">
    <source>
        <dbReference type="ARBA" id="ARBA00023136"/>
    </source>
</evidence>
<name>A0A418AZA5_9STRA</name>
<gene>
    <name evidence="8" type="ORF">DYB32_003826</name>
</gene>
<comment type="similarity">
    <text evidence="2">Belongs to the SLC29A/ENT transporter (TC 2.A.57) family.</text>
</comment>
<dbReference type="VEuPathDB" id="FungiDB:H310_13530"/>
<dbReference type="VEuPathDB" id="FungiDB:H310_13531"/>
<reference evidence="8 9" key="1">
    <citation type="submission" date="2018-08" db="EMBL/GenBank/DDBJ databases">
        <title>Aphanomyces genome sequencing and annotation.</title>
        <authorList>
            <person name="Minardi D."/>
            <person name="Oidtmann B."/>
            <person name="Van Der Giezen M."/>
            <person name="Studholme D.J."/>
        </authorList>
    </citation>
    <scope>NUCLEOTIDE SEQUENCE [LARGE SCALE GENOMIC DNA]</scope>
    <source>
        <strain evidence="8 9">NJM0002</strain>
    </source>
</reference>
<keyword evidence="9" id="KW-1185">Reference proteome</keyword>
<feature type="transmembrane region" description="Helical" evidence="7">
    <location>
        <begin position="98"/>
        <end position="116"/>
    </location>
</feature>
<feature type="transmembrane region" description="Helical" evidence="7">
    <location>
        <begin position="298"/>
        <end position="317"/>
    </location>
</feature>
<dbReference type="PANTHER" id="PTHR10332">
    <property type="entry name" value="EQUILIBRATIVE NUCLEOSIDE TRANSPORTER"/>
    <property type="match status" value="1"/>
</dbReference>
<dbReference type="AlphaFoldDB" id="A0A418AZA5"/>
<dbReference type="GO" id="GO:0005886">
    <property type="term" value="C:plasma membrane"/>
    <property type="evidence" value="ECO:0007669"/>
    <property type="project" value="TreeGrafter"/>
</dbReference>
<feature type="transmembrane region" description="Helical" evidence="7">
    <location>
        <begin position="323"/>
        <end position="347"/>
    </location>
</feature>